<evidence type="ECO:0000313" key="1">
    <source>
        <dbReference type="EMBL" id="QNN69457.1"/>
    </source>
</evidence>
<dbReference type="AlphaFoldDB" id="A0A7G9SNN2"/>
<name>A0A7G9SNN2_9GAMM</name>
<protein>
    <submittedName>
        <fullName evidence="1">Uncharacterized protein</fullName>
    </submittedName>
</protein>
<evidence type="ECO:0000313" key="2">
    <source>
        <dbReference type="Proteomes" id="UP000515804"/>
    </source>
</evidence>
<accession>A0A7G9SNN2</accession>
<organism evidence="1 2">
    <name type="scientific">Thermomonas carbonis</name>
    <dbReference type="NCBI Taxonomy" id="1463158"/>
    <lineage>
        <taxon>Bacteria</taxon>
        <taxon>Pseudomonadati</taxon>
        <taxon>Pseudomonadota</taxon>
        <taxon>Gammaproteobacteria</taxon>
        <taxon>Lysobacterales</taxon>
        <taxon>Lysobacteraceae</taxon>
        <taxon>Thermomonas</taxon>
    </lineage>
</organism>
<proteinExistence type="predicted"/>
<reference evidence="1 2" key="1">
    <citation type="submission" date="2020-08" db="EMBL/GenBank/DDBJ databases">
        <title>Genome sequence of Thermomonas carbonis KCTC 42013T.</title>
        <authorList>
            <person name="Hyun D.-W."/>
            <person name="Bae J.-W."/>
        </authorList>
    </citation>
    <scope>NUCLEOTIDE SEQUENCE [LARGE SCALE GENOMIC DNA]</scope>
    <source>
        <strain evidence="1 2">KCTC 42013</strain>
    </source>
</reference>
<dbReference type="RefSeq" id="WP_187551975.1">
    <property type="nucleotide sequence ID" value="NZ_CP060719.1"/>
</dbReference>
<dbReference type="KEGG" id="tcn:H9L16_12330"/>
<gene>
    <name evidence="1" type="ORF">H9L16_12330</name>
</gene>
<keyword evidence="2" id="KW-1185">Reference proteome</keyword>
<dbReference type="EMBL" id="CP060719">
    <property type="protein sequence ID" value="QNN69457.1"/>
    <property type="molecule type" value="Genomic_DNA"/>
</dbReference>
<sequence length="143" mass="15537">MNIVEIGGVEVSIDQARTRRTYEALAASAYKCSCAYCQNFRALGSTPFPLAVLAFFEQAGIDLDQPAETYEYNQTESGKHLYGGEFYFFGEAPLTDGSGLDPSGPLDFTFTKPSPLAQSEFHVEGAVCFSFIVELPWVIAGAP</sequence>
<dbReference type="Proteomes" id="UP000515804">
    <property type="component" value="Chromosome"/>
</dbReference>